<keyword evidence="3" id="KW-1185">Reference proteome</keyword>
<reference evidence="2" key="1">
    <citation type="submission" date="2023-04" db="EMBL/GenBank/DDBJ databases">
        <title>Colletotrichum limetticola genome sequence.</title>
        <authorList>
            <person name="Baroncelli R."/>
        </authorList>
    </citation>
    <scope>NUCLEOTIDE SEQUENCE</scope>
    <source>
        <strain evidence="2">KLA-Anderson</strain>
    </source>
</reference>
<sequence length="410" mass="46156">MTKRNKPDTFIGIIHHHDPVVSNNYICPPRKTQARPHVKFNVKSIEDGSLYATLIKNSGLRLFVKPMEWTSLHLTLLDMEFHNLPPITQPVPTVGSSKATIDLSASAQALLGALNTLLETKSTECRTRSILTVISMMYPQHMSLLGTSELHQYFGGRAYCIDCPVQAAWDVTPARSSYTTANGSMSMRAEECVEGPIMDSIDGRNVRTQPILVYVDLKTITVTRRARYKPPRNNPPVRRLRKLLYRKATPPNMVEDPFLAAVILALAQRPFYRAAPPSADKPLMSSPESSSLGEPIFQDTTVCILAVNDKEPSASCFILYRGKVRKELLQKFHDPTKNYRVKEGSTNTQIEYTEVPIWPILGLKERLGKALGKEVAGPFDENDFEMWEQDPKLKTQSRAPAMSRKEYLRV</sequence>
<evidence type="ECO:0000256" key="1">
    <source>
        <dbReference type="SAM" id="MobiDB-lite"/>
    </source>
</evidence>
<dbReference type="EMBL" id="JARUPT010001088">
    <property type="protein sequence ID" value="KAK0367784.1"/>
    <property type="molecule type" value="Genomic_DNA"/>
</dbReference>
<evidence type="ECO:0000313" key="2">
    <source>
        <dbReference type="EMBL" id="KAK0367784.1"/>
    </source>
</evidence>
<evidence type="ECO:0000313" key="3">
    <source>
        <dbReference type="Proteomes" id="UP001169217"/>
    </source>
</evidence>
<organism evidence="2 3">
    <name type="scientific">Colletotrichum limetticola</name>
    <dbReference type="NCBI Taxonomy" id="1209924"/>
    <lineage>
        <taxon>Eukaryota</taxon>
        <taxon>Fungi</taxon>
        <taxon>Dikarya</taxon>
        <taxon>Ascomycota</taxon>
        <taxon>Pezizomycotina</taxon>
        <taxon>Sordariomycetes</taxon>
        <taxon>Hypocreomycetidae</taxon>
        <taxon>Glomerellales</taxon>
        <taxon>Glomerellaceae</taxon>
        <taxon>Colletotrichum</taxon>
        <taxon>Colletotrichum acutatum species complex</taxon>
    </lineage>
</organism>
<accession>A0ABQ9PAC5</accession>
<dbReference type="Proteomes" id="UP001169217">
    <property type="component" value="Unassembled WGS sequence"/>
</dbReference>
<name>A0ABQ9PAC5_9PEZI</name>
<feature type="region of interest" description="Disordered" evidence="1">
    <location>
        <begin position="390"/>
        <end position="410"/>
    </location>
</feature>
<proteinExistence type="predicted"/>
<gene>
    <name evidence="2" type="ORF">CLIM01_14860</name>
</gene>
<comment type="caution">
    <text evidence="2">The sequence shown here is derived from an EMBL/GenBank/DDBJ whole genome shotgun (WGS) entry which is preliminary data.</text>
</comment>
<protein>
    <submittedName>
        <fullName evidence="2">Uncharacterized protein</fullName>
    </submittedName>
</protein>